<dbReference type="AlphaFoldDB" id="A0A553BKB3"/>
<dbReference type="Proteomes" id="UP000318669">
    <property type="component" value="Unassembled WGS sequence"/>
</dbReference>
<evidence type="ECO:0000313" key="1">
    <source>
        <dbReference type="EMBL" id="TRX08692.1"/>
    </source>
</evidence>
<organism evidence="1 2">
    <name type="scientific">Flavobacterium gawalongense</name>
    <dbReference type="NCBI Taxonomy" id="2594432"/>
    <lineage>
        <taxon>Bacteria</taxon>
        <taxon>Pseudomonadati</taxon>
        <taxon>Bacteroidota</taxon>
        <taxon>Flavobacteriia</taxon>
        <taxon>Flavobacteriales</taxon>
        <taxon>Flavobacteriaceae</taxon>
        <taxon>Flavobacterium</taxon>
    </lineage>
</organism>
<dbReference type="InterPro" id="IPR032676">
    <property type="entry name" value="YkuD_2"/>
</dbReference>
<dbReference type="PANTHER" id="PTHR38477">
    <property type="entry name" value="HYPOTHETICAL EXPORTED PROTEIN"/>
    <property type="match status" value="1"/>
</dbReference>
<dbReference type="EMBL" id="VJZL01000018">
    <property type="protein sequence ID" value="TRX08692.1"/>
    <property type="molecule type" value="Genomic_DNA"/>
</dbReference>
<evidence type="ECO:0000313" key="2">
    <source>
        <dbReference type="Proteomes" id="UP000318669"/>
    </source>
</evidence>
<accession>A0A553BKB3</accession>
<name>A0A553BKB3_9FLAO</name>
<protein>
    <recommendedName>
        <fullName evidence="3">Peptidase</fullName>
    </recommendedName>
</protein>
<comment type="caution">
    <text evidence="1">The sequence shown here is derived from an EMBL/GenBank/DDBJ whole genome shotgun (WGS) entry which is preliminary data.</text>
</comment>
<reference evidence="1 2" key="1">
    <citation type="submission" date="2019-07" db="EMBL/GenBank/DDBJ databases">
        <title>Novel species of Flavobacterium.</title>
        <authorList>
            <person name="Liu Q."/>
            <person name="Xin Y.-H."/>
        </authorList>
    </citation>
    <scope>NUCLEOTIDE SEQUENCE [LARGE SCALE GENOMIC DNA]</scope>
    <source>
        <strain evidence="1 2">GSR22</strain>
    </source>
</reference>
<proteinExistence type="predicted"/>
<sequence length="207" mass="23642">MRKLIFVLISMGVLFFSIKILSKNTKNKSSVISVSDDSTEEKLLSRAGVIKKFITNNSNYNNEIAFLIDMKIMSGKNRFFVYDLKNNKIIDQGLVAHGFGSETPIQGQLKFSNINQSLCTSLGKYYIGNSYTGNFGKAYKLYGLDETNNNAFIRNIVLHKYDKVPYEEQDKPICKSFGCPMINADFYKRIEKLIDNSKGKIILEIYY</sequence>
<dbReference type="OrthoDB" id="1247236at2"/>
<dbReference type="Pfam" id="PF13645">
    <property type="entry name" value="YkuD_2"/>
    <property type="match status" value="1"/>
</dbReference>
<dbReference type="PANTHER" id="PTHR38477:SF1">
    <property type="entry name" value="MUREIN L,D-TRANSPEPTIDASE CATALYTIC DOMAIN FAMILY PROTEIN"/>
    <property type="match status" value="1"/>
</dbReference>
<evidence type="ECO:0008006" key="3">
    <source>
        <dbReference type="Google" id="ProtNLM"/>
    </source>
</evidence>
<gene>
    <name evidence="1" type="ORF">FNW11_10735</name>
</gene>